<dbReference type="Gene3D" id="3.40.630.30">
    <property type="match status" value="1"/>
</dbReference>
<gene>
    <name evidence="2" type="ORF">QE109_08690</name>
</gene>
<dbReference type="InterPro" id="IPR000182">
    <property type="entry name" value="GNAT_dom"/>
</dbReference>
<dbReference type="EMBL" id="JARYZI010000005">
    <property type="protein sequence ID" value="MDH8678222.1"/>
    <property type="molecule type" value="Genomic_DNA"/>
</dbReference>
<dbReference type="Gene3D" id="3.40.630.80">
    <property type="match status" value="1"/>
</dbReference>
<dbReference type="PROSITE" id="PS51186">
    <property type="entry name" value="GNAT"/>
    <property type="match status" value="1"/>
</dbReference>
<dbReference type="Proteomes" id="UP001158045">
    <property type="component" value="Unassembled WGS sequence"/>
</dbReference>
<feature type="domain" description="N-acetyltransferase" evidence="1">
    <location>
        <begin position="131"/>
        <end position="259"/>
    </location>
</feature>
<evidence type="ECO:0000313" key="3">
    <source>
        <dbReference type="Proteomes" id="UP001158045"/>
    </source>
</evidence>
<dbReference type="InterPro" id="IPR040579">
    <property type="entry name" value="Acetyltransf_19"/>
</dbReference>
<keyword evidence="3" id="KW-1185">Reference proteome</keyword>
<evidence type="ECO:0000313" key="2">
    <source>
        <dbReference type="EMBL" id="MDH8678222.1"/>
    </source>
</evidence>
<comment type="caution">
    <text evidence="2">The sequence shown here is derived from an EMBL/GenBank/DDBJ whole genome shotgun (WGS) entry which is preliminary data.</text>
</comment>
<dbReference type="RefSeq" id="WP_281094062.1">
    <property type="nucleotide sequence ID" value="NZ_JARYZI010000005.1"/>
</dbReference>
<organism evidence="2 3">
    <name type="scientific">Fusibacter bizertensis</name>
    <dbReference type="NCBI Taxonomy" id="1488331"/>
    <lineage>
        <taxon>Bacteria</taxon>
        <taxon>Bacillati</taxon>
        <taxon>Bacillota</taxon>
        <taxon>Clostridia</taxon>
        <taxon>Eubacteriales</taxon>
        <taxon>Eubacteriales Family XII. Incertae Sedis</taxon>
        <taxon>Fusibacter</taxon>
    </lineage>
</organism>
<evidence type="ECO:0000259" key="1">
    <source>
        <dbReference type="PROSITE" id="PS51186"/>
    </source>
</evidence>
<dbReference type="InterPro" id="IPR016181">
    <property type="entry name" value="Acyl_CoA_acyltransferase"/>
</dbReference>
<sequence length="259" mass="30198">MEFLRCDFDEIKSLVSSYYCSKQITVDSFWEDHILKSQHYKIVENNRIIGFFAIFEAQMITLFHMVDEFAQHGQVCFEKIKHYEQVTNAFIPTGDEFFLSHAFDNYTKIEKQAYFSVYRSEPLNEASIKNISMRKLSGESDAKLIELADDFFDDGSEAKVINPDGYFEIYLVEDHEVFIGFGVIEYSRIIDTIGSIGMYVKEDKRQQGYAKNILKLLQNKVIERGKSAVSGCWYYNHNSKKSMESAGAFSKTRLLRFYF</sequence>
<accession>A0ABT6NCS4</accession>
<proteinExistence type="predicted"/>
<dbReference type="Pfam" id="PF18015">
    <property type="entry name" value="Acetyltransf_19"/>
    <property type="match status" value="1"/>
</dbReference>
<protein>
    <submittedName>
        <fullName evidence="2">N-acetyltransferase</fullName>
    </submittedName>
</protein>
<dbReference type="CDD" id="cd04301">
    <property type="entry name" value="NAT_SF"/>
    <property type="match status" value="1"/>
</dbReference>
<dbReference type="SUPFAM" id="SSF55729">
    <property type="entry name" value="Acyl-CoA N-acyltransferases (Nat)"/>
    <property type="match status" value="1"/>
</dbReference>
<name>A0ABT6NCS4_9FIRM</name>
<reference evidence="2 3" key="1">
    <citation type="submission" date="2023-04" db="EMBL/GenBank/DDBJ databases">
        <title>Fusibacter bizertensis strain WBS, isolated from littoral bottom sediments of the Arctic seas - biochemical and genomic analysis.</title>
        <authorList>
            <person name="Brioukhanov A.L."/>
        </authorList>
    </citation>
    <scope>NUCLEOTIDE SEQUENCE [LARGE SCALE GENOMIC DNA]</scope>
    <source>
        <strain evidence="2 3">WBS</strain>
    </source>
</reference>